<reference evidence="9 10" key="1">
    <citation type="journal article" date="2016" name="Nat. Commun.">
        <title>Ectomycorrhizal ecology is imprinted in the genome of the dominant symbiotic fungus Cenococcum geophilum.</title>
        <authorList>
            <consortium name="DOE Joint Genome Institute"/>
            <person name="Peter M."/>
            <person name="Kohler A."/>
            <person name="Ohm R.A."/>
            <person name="Kuo A."/>
            <person name="Krutzmann J."/>
            <person name="Morin E."/>
            <person name="Arend M."/>
            <person name="Barry K.W."/>
            <person name="Binder M."/>
            <person name="Choi C."/>
            <person name="Clum A."/>
            <person name="Copeland A."/>
            <person name="Grisel N."/>
            <person name="Haridas S."/>
            <person name="Kipfer T."/>
            <person name="LaButti K."/>
            <person name="Lindquist E."/>
            <person name="Lipzen A."/>
            <person name="Maire R."/>
            <person name="Meier B."/>
            <person name="Mihaltcheva S."/>
            <person name="Molinier V."/>
            <person name="Murat C."/>
            <person name="Poggeler S."/>
            <person name="Quandt C.A."/>
            <person name="Sperisen C."/>
            <person name="Tritt A."/>
            <person name="Tisserant E."/>
            <person name="Crous P.W."/>
            <person name="Henrissat B."/>
            <person name="Nehls U."/>
            <person name="Egli S."/>
            <person name="Spatafora J.W."/>
            <person name="Grigoriev I.V."/>
            <person name="Martin F.M."/>
        </authorList>
    </citation>
    <scope>NUCLEOTIDE SEQUENCE [LARGE SCALE GENOMIC DNA]</scope>
    <source>
        <strain evidence="9 10">CBS 459.81</strain>
    </source>
</reference>
<evidence type="ECO:0000256" key="4">
    <source>
        <dbReference type="ARBA" id="ARBA00022776"/>
    </source>
</evidence>
<keyword evidence="10" id="KW-1185">Reference proteome</keyword>
<dbReference type="Proteomes" id="UP000250266">
    <property type="component" value="Unassembled WGS sequence"/>
</dbReference>
<dbReference type="InterPro" id="IPR027165">
    <property type="entry name" value="CND3"/>
</dbReference>
<dbReference type="GO" id="GO:0000796">
    <property type="term" value="C:condensin complex"/>
    <property type="evidence" value="ECO:0007669"/>
    <property type="project" value="InterPro"/>
</dbReference>
<organism evidence="9 10">
    <name type="scientific">Lepidopterella palustris CBS 459.81</name>
    <dbReference type="NCBI Taxonomy" id="1314670"/>
    <lineage>
        <taxon>Eukaryota</taxon>
        <taxon>Fungi</taxon>
        <taxon>Dikarya</taxon>
        <taxon>Ascomycota</taxon>
        <taxon>Pezizomycotina</taxon>
        <taxon>Dothideomycetes</taxon>
        <taxon>Pleosporomycetidae</taxon>
        <taxon>Mytilinidiales</taxon>
        <taxon>Argynnaceae</taxon>
        <taxon>Lepidopterella</taxon>
    </lineage>
</organism>
<evidence type="ECO:0000256" key="2">
    <source>
        <dbReference type="ARBA" id="ARBA00022454"/>
    </source>
</evidence>
<name>A0A8E2EBZ1_9PEZI</name>
<evidence type="ECO:0000256" key="1">
    <source>
        <dbReference type="ARBA" id="ARBA00004286"/>
    </source>
</evidence>
<keyword evidence="2" id="KW-0158">Chromosome</keyword>
<dbReference type="PANTHER" id="PTHR14418:SF5">
    <property type="entry name" value="CONDENSIN COMPLEX SUBUNIT 3"/>
    <property type="match status" value="1"/>
</dbReference>
<dbReference type="OrthoDB" id="27187at2759"/>
<proteinExistence type="predicted"/>
<dbReference type="EMBL" id="KV744937">
    <property type="protein sequence ID" value="OCK81015.1"/>
    <property type="molecule type" value="Genomic_DNA"/>
</dbReference>
<keyword evidence="4" id="KW-0498">Mitosis</keyword>
<gene>
    <name evidence="9" type="ORF">K432DRAFT_392570</name>
</gene>
<evidence type="ECO:0000256" key="6">
    <source>
        <dbReference type="ARBA" id="ARBA00023306"/>
    </source>
</evidence>
<keyword evidence="6" id="KW-0131">Cell cycle</keyword>
<evidence type="ECO:0000256" key="3">
    <source>
        <dbReference type="ARBA" id="ARBA00022618"/>
    </source>
</evidence>
<dbReference type="AlphaFoldDB" id="A0A8E2EBZ1"/>
<feature type="compositionally biased region" description="Acidic residues" evidence="7">
    <location>
        <begin position="282"/>
        <end position="304"/>
    </location>
</feature>
<dbReference type="PANTHER" id="PTHR14418">
    <property type="entry name" value="CONDENSIN COMPLEX SUBUNIT 3-RELATED"/>
    <property type="match status" value="1"/>
</dbReference>
<dbReference type="GO" id="GO:0051301">
    <property type="term" value="P:cell division"/>
    <property type="evidence" value="ECO:0007669"/>
    <property type="project" value="UniProtKB-KW"/>
</dbReference>
<keyword evidence="3" id="KW-0132">Cell division</keyword>
<evidence type="ECO:0000256" key="7">
    <source>
        <dbReference type="SAM" id="MobiDB-lite"/>
    </source>
</evidence>
<dbReference type="GO" id="GO:0000793">
    <property type="term" value="C:condensed chromosome"/>
    <property type="evidence" value="ECO:0007669"/>
    <property type="project" value="TreeGrafter"/>
</dbReference>
<feature type="region of interest" description="Disordered" evidence="7">
    <location>
        <begin position="282"/>
        <end position="353"/>
    </location>
</feature>
<evidence type="ECO:0000256" key="5">
    <source>
        <dbReference type="ARBA" id="ARBA00023067"/>
    </source>
</evidence>
<keyword evidence="5" id="KW-0226">DNA condensation</keyword>
<dbReference type="InterPro" id="IPR025977">
    <property type="entry name" value="Cnd3_C"/>
</dbReference>
<evidence type="ECO:0000313" key="9">
    <source>
        <dbReference type="EMBL" id="OCK81015.1"/>
    </source>
</evidence>
<dbReference type="GO" id="GO:0007076">
    <property type="term" value="P:mitotic chromosome condensation"/>
    <property type="evidence" value="ECO:0007669"/>
    <property type="project" value="InterPro"/>
</dbReference>
<feature type="non-terminal residue" evidence="9">
    <location>
        <position position="353"/>
    </location>
</feature>
<feature type="domain" description="Nuclear condensin complex subunit 3 C-terminal" evidence="8">
    <location>
        <begin position="19"/>
        <end position="203"/>
    </location>
</feature>
<comment type="subcellular location">
    <subcellularLocation>
        <location evidence="1">Chromosome</location>
    </subcellularLocation>
</comment>
<accession>A0A8E2EBZ1</accession>
<sequence>ASPNASADQTTAAASINPLLKPLTKTFLRALSSPSPTIPLTACLAVSKLLLLSLFPAAAASDLLRALTLAFFNPATAANPALRQALSYFLPVFCHSRLANARLMAQIAVGVVGKLVGVREELDEEDEEMVAWVVVAGMFAEWTDGRKVVGGELGSDGSGAEVHGGVEDPHVLLATEILERALTSGCSKDERKPLLTLLAKLHIPSSFPTTTPPSSSHSVDATLLSTLHALVTEAIDTKLAPDAISRNTLSKLDIALSKRLGEVEYVVQSTEVPDITEAEADAEAAKEEAEEEAEAEGETDDETLLGEAQAEGTRFPLGGSEEEEEESRTVREATVEGDDSVVDRLLESEDEVL</sequence>
<dbReference type="Pfam" id="PF12719">
    <property type="entry name" value="Cnd3"/>
    <property type="match status" value="1"/>
</dbReference>
<evidence type="ECO:0000259" key="8">
    <source>
        <dbReference type="Pfam" id="PF12719"/>
    </source>
</evidence>
<protein>
    <recommendedName>
        <fullName evidence="8">Nuclear condensin complex subunit 3 C-terminal domain-containing protein</fullName>
    </recommendedName>
</protein>
<evidence type="ECO:0000313" key="10">
    <source>
        <dbReference type="Proteomes" id="UP000250266"/>
    </source>
</evidence>